<dbReference type="PROSITE" id="PS51898">
    <property type="entry name" value="TYR_RECOMBINASE"/>
    <property type="match status" value="1"/>
</dbReference>
<comment type="function">
    <text evidence="9">Integrase is necessary for integration of the phage into the host genome by site-specific recombination. In conjunction with excisionase, integrase is also necessary for excision of the prophage from the host genome.</text>
</comment>
<keyword evidence="7" id="KW-1179">Viral genome integration</keyword>
<evidence type="ECO:0000256" key="6">
    <source>
        <dbReference type="ARBA" id="ARBA00023172"/>
    </source>
</evidence>
<proteinExistence type="inferred from homology"/>
<dbReference type="GO" id="GO:0046718">
    <property type="term" value="P:symbiont entry into host cell"/>
    <property type="evidence" value="ECO:0007669"/>
    <property type="project" value="UniProtKB-KW"/>
</dbReference>
<dbReference type="GO" id="GO:0006310">
    <property type="term" value="P:DNA recombination"/>
    <property type="evidence" value="ECO:0007669"/>
    <property type="project" value="UniProtKB-KW"/>
</dbReference>
<name>A0AAT9JDK8_9CAUD</name>
<reference evidence="11" key="1">
    <citation type="journal article" date="2023" name="Microbiome">
        <title>Phages are unrecognized players in the ecology of the oral pathogen Porphyromonas gingivalis.</title>
        <authorList>
            <person name="Matrishin C.B."/>
            <person name="Haase E.M."/>
            <person name="Dewhirst F.E."/>
            <person name="Mark Welch J.L."/>
            <person name="Miranda-Sanchez F."/>
            <person name="Chen T."/>
            <person name="MacFarland D.C."/>
            <person name="Kauffman K.M."/>
        </authorList>
    </citation>
    <scope>NUCLEOTIDE SEQUENCE</scope>
</reference>
<evidence type="ECO:0000259" key="10">
    <source>
        <dbReference type="PROSITE" id="PS51898"/>
    </source>
</evidence>
<dbReference type="GO" id="GO:0003677">
    <property type="term" value="F:DNA binding"/>
    <property type="evidence" value="ECO:0007669"/>
    <property type="project" value="UniProtKB-KW"/>
</dbReference>
<evidence type="ECO:0000256" key="7">
    <source>
        <dbReference type="ARBA" id="ARBA00023195"/>
    </source>
</evidence>
<dbReference type="GO" id="GO:0075713">
    <property type="term" value="P:establishment of integrated proviral latency"/>
    <property type="evidence" value="ECO:0007669"/>
    <property type="project" value="UniProtKB-KW"/>
</dbReference>
<keyword evidence="8" id="KW-1160">Virus entry into host cell</keyword>
<dbReference type="PANTHER" id="PTHR30629:SF2">
    <property type="entry name" value="PROPHAGE INTEGRASE INTS-RELATED"/>
    <property type="match status" value="1"/>
</dbReference>
<dbReference type="GO" id="GO:0044826">
    <property type="term" value="P:viral genome integration into host DNA"/>
    <property type="evidence" value="ECO:0007669"/>
    <property type="project" value="UniProtKB-KW"/>
</dbReference>
<accession>A0AAT9JDK8</accession>
<evidence type="ECO:0000256" key="1">
    <source>
        <dbReference type="ARBA" id="ARBA00008857"/>
    </source>
</evidence>
<evidence type="ECO:0000256" key="9">
    <source>
        <dbReference type="ARBA" id="ARBA00049605"/>
    </source>
</evidence>
<organism evidence="11">
    <name type="scientific">Porphyromonas phage phage017a_JCVISC001</name>
    <dbReference type="NCBI Taxonomy" id="3154107"/>
    <lineage>
        <taxon>Viruses</taxon>
        <taxon>Duplodnaviria</taxon>
        <taxon>Heunggongvirae</taxon>
        <taxon>Uroviricota</taxon>
        <taxon>Caudoviricetes</taxon>
        <taxon>Nixviridae</taxon>
        <taxon>Dewhirstvirus</taxon>
        <taxon>Dewhirstvirus pging00K</taxon>
    </lineage>
</organism>
<protein>
    <recommendedName>
        <fullName evidence="2">Integrase</fullName>
    </recommendedName>
</protein>
<sequence>MAKNIDEIISYTPAELRVGKETYVSLYAYDPLSNKLRRKRYKLNHIESPAERKRYGRELCARLNEQLRNGWNPFIETDSGKGYAKFEEAVTDWIRRQERLMRDGVTREATYVEYASKVRNLLKYNRNQRIPIVYIYQMDASFLNDFLDYIYIDRGNTAKTYNNYIRVISVMCKFFLSRGYISTDPCAQIKSISRNRLPQKERNVISSTDLRKIYEYLSEHNRHFLLACYLEYYCFVRPKELSMLLVGDISYKSRTILIRKEVAKNRKEEITTMPEVVISMLIDLDIHTHPDNFYIFSENFMPGRDRRSEKTFRDEWLKMRRKLKLPENYQFYSLKDSGVTDMLERNIPAIAVRNQARHSSVSVTEIYTQRRERRANEEIAKFEGNF</sequence>
<dbReference type="Pfam" id="PF00589">
    <property type="entry name" value="Phage_integrase"/>
    <property type="match status" value="1"/>
</dbReference>
<dbReference type="InterPro" id="IPR011010">
    <property type="entry name" value="DNA_brk_join_enz"/>
</dbReference>
<dbReference type="InterPro" id="IPR010998">
    <property type="entry name" value="Integrase_recombinase_N"/>
</dbReference>
<reference evidence="11" key="2">
    <citation type="submission" date="2024-05" db="EMBL/GenBank/DDBJ databases">
        <authorList>
            <person name="Matrishin C.B."/>
            <person name="Kauffman K.M."/>
        </authorList>
    </citation>
    <scope>NUCLEOTIDE SEQUENCE</scope>
</reference>
<keyword evidence="4" id="KW-0229">DNA integration</keyword>
<dbReference type="Gene3D" id="1.10.443.10">
    <property type="entry name" value="Intergrase catalytic core"/>
    <property type="match status" value="1"/>
</dbReference>
<dbReference type="InterPro" id="IPR002104">
    <property type="entry name" value="Integrase_catalytic"/>
</dbReference>
<keyword evidence="6" id="KW-0233">DNA recombination</keyword>
<evidence type="ECO:0000256" key="8">
    <source>
        <dbReference type="ARBA" id="ARBA00023296"/>
    </source>
</evidence>
<dbReference type="Pfam" id="PF13102">
    <property type="entry name" value="Phage_int_SAM_5"/>
    <property type="match status" value="1"/>
</dbReference>
<evidence type="ECO:0000256" key="4">
    <source>
        <dbReference type="ARBA" id="ARBA00022908"/>
    </source>
</evidence>
<evidence type="ECO:0000256" key="2">
    <source>
        <dbReference type="ARBA" id="ARBA00016082"/>
    </source>
</evidence>
<feature type="domain" description="Tyr recombinase" evidence="10">
    <location>
        <begin position="200"/>
        <end position="380"/>
    </location>
</feature>
<dbReference type="CDD" id="cd00397">
    <property type="entry name" value="DNA_BRE_C"/>
    <property type="match status" value="1"/>
</dbReference>
<keyword evidence="5" id="KW-0238">DNA-binding</keyword>
<dbReference type="InterPro" id="IPR025269">
    <property type="entry name" value="SAM-like_dom"/>
</dbReference>
<dbReference type="SUPFAM" id="SSF56349">
    <property type="entry name" value="DNA breaking-rejoining enzymes"/>
    <property type="match status" value="1"/>
</dbReference>
<evidence type="ECO:0000313" key="11">
    <source>
        <dbReference type="EMBL" id="DBA55415.1"/>
    </source>
</evidence>
<dbReference type="PANTHER" id="PTHR30629">
    <property type="entry name" value="PROPHAGE INTEGRASE"/>
    <property type="match status" value="1"/>
</dbReference>
<dbReference type="InterPro" id="IPR050808">
    <property type="entry name" value="Phage_Integrase"/>
</dbReference>
<comment type="similarity">
    <text evidence="1">Belongs to the 'phage' integrase family.</text>
</comment>
<dbReference type="InterPro" id="IPR013762">
    <property type="entry name" value="Integrase-like_cat_sf"/>
</dbReference>
<keyword evidence="3" id="KW-0808">Transferase</keyword>
<dbReference type="EMBL" id="BK068098">
    <property type="protein sequence ID" value="DBA55415.1"/>
    <property type="molecule type" value="Genomic_DNA"/>
</dbReference>
<evidence type="ECO:0000256" key="5">
    <source>
        <dbReference type="ARBA" id="ARBA00023125"/>
    </source>
</evidence>
<evidence type="ECO:0000256" key="3">
    <source>
        <dbReference type="ARBA" id="ARBA00022679"/>
    </source>
</evidence>
<dbReference type="GO" id="GO:0015074">
    <property type="term" value="P:DNA integration"/>
    <property type="evidence" value="ECO:0007669"/>
    <property type="project" value="UniProtKB-KW"/>
</dbReference>
<dbReference type="Gene3D" id="1.10.150.130">
    <property type="match status" value="1"/>
</dbReference>